<keyword evidence="6 13" id="KW-0413">Isomerase</keyword>
<dbReference type="Pfam" id="PF02878">
    <property type="entry name" value="PGM_PMM_I"/>
    <property type="match status" value="1"/>
</dbReference>
<dbReference type="Pfam" id="PF02880">
    <property type="entry name" value="PGM_PMM_III"/>
    <property type="match status" value="1"/>
</dbReference>
<dbReference type="InterPro" id="IPR016055">
    <property type="entry name" value="A-D-PHexomutase_a/b/a-I/II/III"/>
</dbReference>
<organism evidence="13 14">
    <name type="scientific">Herbiconiux flava</name>
    <dbReference type="NCBI Taxonomy" id="881268"/>
    <lineage>
        <taxon>Bacteria</taxon>
        <taxon>Bacillati</taxon>
        <taxon>Actinomycetota</taxon>
        <taxon>Actinomycetes</taxon>
        <taxon>Micrococcales</taxon>
        <taxon>Microbacteriaceae</taxon>
        <taxon>Herbiconiux</taxon>
    </lineage>
</organism>
<evidence type="ECO:0000259" key="9">
    <source>
        <dbReference type="Pfam" id="PF00408"/>
    </source>
</evidence>
<evidence type="ECO:0000256" key="7">
    <source>
        <dbReference type="RuleBase" id="RU004326"/>
    </source>
</evidence>
<feature type="domain" description="Alpha-D-phosphohexomutase alpha/beta/alpha" evidence="11">
    <location>
        <begin position="250"/>
        <end position="350"/>
    </location>
</feature>
<dbReference type="InterPro" id="IPR036900">
    <property type="entry name" value="A-D-PHexomutase_C_sf"/>
</dbReference>
<evidence type="ECO:0000313" key="13">
    <source>
        <dbReference type="EMBL" id="NYD72395.1"/>
    </source>
</evidence>
<dbReference type="GO" id="GO:0008973">
    <property type="term" value="F:phosphopentomutase activity"/>
    <property type="evidence" value="ECO:0007669"/>
    <property type="project" value="TreeGrafter"/>
</dbReference>
<dbReference type="Pfam" id="PF02879">
    <property type="entry name" value="PGM_PMM_II"/>
    <property type="match status" value="1"/>
</dbReference>
<dbReference type="AlphaFoldDB" id="A0A852SUJ4"/>
<feature type="compositionally biased region" description="Basic and acidic residues" evidence="8">
    <location>
        <begin position="1"/>
        <end position="22"/>
    </location>
</feature>
<dbReference type="PANTHER" id="PTHR45745">
    <property type="entry name" value="PHOSPHOMANNOMUTASE 45A"/>
    <property type="match status" value="1"/>
</dbReference>
<evidence type="ECO:0000259" key="10">
    <source>
        <dbReference type="Pfam" id="PF02878"/>
    </source>
</evidence>
<keyword evidence="3" id="KW-0597">Phosphoprotein</keyword>
<dbReference type="SUPFAM" id="SSF55957">
    <property type="entry name" value="Phosphoglucomutase, C-terminal domain"/>
    <property type="match status" value="1"/>
</dbReference>
<evidence type="ECO:0000256" key="2">
    <source>
        <dbReference type="ARBA" id="ARBA00010231"/>
    </source>
</evidence>
<dbReference type="PANTHER" id="PTHR45745:SF1">
    <property type="entry name" value="PHOSPHOGLUCOMUTASE 2B-RELATED"/>
    <property type="match status" value="1"/>
</dbReference>
<keyword evidence="14" id="KW-1185">Reference proteome</keyword>
<proteinExistence type="inferred from homology"/>
<dbReference type="InterPro" id="IPR016066">
    <property type="entry name" value="A-D-PHexomutase_CS"/>
</dbReference>
<keyword evidence="4 7" id="KW-0479">Metal-binding</keyword>
<dbReference type="InterPro" id="IPR005843">
    <property type="entry name" value="A-D-PHexomutase_C"/>
</dbReference>
<keyword evidence="5 7" id="KW-0460">Magnesium</keyword>
<evidence type="ECO:0000256" key="1">
    <source>
        <dbReference type="ARBA" id="ARBA00001946"/>
    </source>
</evidence>
<feature type="domain" description="Alpha-D-phosphohexomutase alpha/beta/alpha" evidence="10">
    <location>
        <begin position="84"/>
        <end position="225"/>
    </location>
</feature>
<dbReference type="Pfam" id="PF00408">
    <property type="entry name" value="PGM_PMM_IV"/>
    <property type="match status" value="1"/>
</dbReference>
<feature type="domain" description="Alpha-D-phosphohexomutase C-terminal" evidence="9">
    <location>
        <begin position="530"/>
        <end position="570"/>
    </location>
</feature>
<dbReference type="Proteomes" id="UP000549913">
    <property type="component" value="Unassembled WGS sequence"/>
</dbReference>
<name>A0A852SUJ4_9MICO</name>
<dbReference type="Gene3D" id="3.30.310.50">
    <property type="entry name" value="Alpha-D-phosphohexomutase, C-terminal domain"/>
    <property type="match status" value="1"/>
</dbReference>
<comment type="cofactor">
    <cofactor evidence="1">
        <name>Mg(2+)</name>
        <dbReference type="ChEBI" id="CHEBI:18420"/>
    </cofactor>
</comment>
<evidence type="ECO:0000256" key="6">
    <source>
        <dbReference type="ARBA" id="ARBA00023235"/>
    </source>
</evidence>
<evidence type="ECO:0000259" key="12">
    <source>
        <dbReference type="Pfam" id="PF02880"/>
    </source>
</evidence>
<dbReference type="PROSITE" id="PS00710">
    <property type="entry name" value="PGM_PMM"/>
    <property type="match status" value="1"/>
</dbReference>
<dbReference type="GO" id="GO:0000287">
    <property type="term" value="F:magnesium ion binding"/>
    <property type="evidence" value="ECO:0007669"/>
    <property type="project" value="InterPro"/>
</dbReference>
<feature type="region of interest" description="Disordered" evidence="8">
    <location>
        <begin position="1"/>
        <end position="32"/>
    </location>
</feature>
<dbReference type="GO" id="GO:0006166">
    <property type="term" value="P:purine ribonucleoside salvage"/>
    <property type="evidence" value="ECO:0007669"/>
    <property type="project" value="TreeGrafter"/>
</dbReference>
<dbReference type="InterPro" id="IPR005841">
    <property type="entry name" value="Alpha-D-phosphohexomutase_SF"/>
</dbReference>
<gene>
    <name evidence="13" type="ORF">BJ984_003553</name>
</gene>
<evidence type="ECO:0000256" key="4">
    <source>
        <dbReference type="ARBA" id="ARBA00022723"/>
    </source>
</evidence>
<dbReference type="InterPro" id="IPR005844">
    <property type="entry name" value="A-D-PHexomutase_a/b/a-I"/>
</dbReference>
<dbReference type="GO" id="GO:0004615">
    <property type="term" value="F:phosphomannomutase activity"/>
    <property type="evidence" value="ECO:0007669"/>
    <property type="project" value="UniProtKB-EC"/>
</dbReference>
<reference evidence="13 14" key="1">
    <citation type="submission" date="2020-07" db="EMBL/GenBank/DDBJ databases">
        <title>Sequencing the genomes of 1000 actinobacteria strains.</title>
        <authorList>
            <person name="Klenk H.-P."/>
        </authorList>
    </citation>
    <scope>NUCLEOTIDE SEQUENCE [LARGE SCALE GENOMIC DNA]</scope>
    <source>
        <strain evidence="13 14">DSM 26474</strain>
    </source>
</reference>
<dbReference type="CDD" id="cd05799">
    <property type="entry name" value="PGM2"/>
    <property type="match status" value="1"/>
</dbReference>
<comment type="caution">
    <text evidence="13">The sequence shown here is derived from an EMBL/GenBank/DDBJ whole genome shotgun (WGS) entry which is preliminary data.</text>
</comment>
<protein>
    <submittedName>
        <fullName evidence="13">Phosphomannomutase</fullName>
        <ecNumber evidence="13">5.4.2.8</ecNumber>
    </submittedName>
</protein>
<dbReference type="InterPro" id="IPR005845">
    <property type="entry name" value="A-D-PHexomutase_a/b/a-II"/>
</dbReference>
<dbReference type="EC" id="5.4.2.8" evidence="13"/>
<dbReference type="EMBL" id="JACCBM010000001">
    <property type="protein sequence ID" value="NYD72395.1"/>
    <property type="molecule type" value="Genomic_DNA"/>
</dbReference>
<evidence type="ECO:0000256" key="5">
    <source>
        <dbReference type="ARBA" id="ARBA00022842"/>
    </source>
</evidence>
<evidence type="ECO:0000313" key="14">
    <source>
        <dbReference type="Proteomes" id="UP000549913"/>
    </source>
</evidence>
<comment type="similarity">
    <text evidence="2 7">Belongs to the phosphohexose mutase family.</text>
</comment>
<evidence type="ECO:0000259" key="11">
    <source>
        <dbReference type="Pfam" id="PF02879"/>
    </source>
</evidence>
<sequence>MTAEHDDLRDAADTPVDDEHAHRLPASDGDELNEVERLVEDAVAWLNQDPDPETHHELHMLLRRVGANDTDAVSDLRSRFGSRLAFGTAGLRGEIAAGPNRMNRVLVGQAAAGLAAFLLERAHPGTTPSVVIGYDGRTKSDVFARDTAEIMAGAGVRAVLLPRLLPTPLVAFAVRELGVSAGVMVTASHNPPRDNGYKVYLGDDDQGSQIVPPADGEIAAQIDRVATTRSVLELPRSDAYELADESLVERYVEATAAVAGGRAERAPLSVVYTAMHGVGWETIARVLDAAGFPRPALVEPQIAPDAAFPTVAFPNPEEPGALDLSFERAREVGADLVVANDPDADRLAIAVPDPSSTDGYRALTGNEVGMLLGWRAAEAAAASGWAGDAPALACSIVSSPALGAVARAHGLRFAETLTGFKWVSRTPGLVFGYEEALGYLVNPGTVRDKDGISAAIALLDLATQLAATGRTIADRLDEFSARFGHYGSAQISLRVTELSQIERVMQRLRADPPGDIGGLPVERIDDLAHGGDGVAPSDVLRLHLDGARVMVRPSGTEPKLKIYLDAWSDTGSVPERRDAVVELLQRLEGGMRDRIS</sequence>
<feature type="domain" description="Alpha-D-phosphohexomutase alpha/beta/alpha" evidence="12">
    <location>
        <begin position="365"/>
        <end position="478"/>
    </location>
</feature>
<dbReference type="InterPro" id="IPR005846">
    <property type="entry name" value="A-D-PHexomutase_a/b/a-III"/>
</dbReference>
<dbReference type="SUPFAM" id="SSF53738">
    <property type="entry name" value="Phosphoglucomutase, first 3 domains"/>
    <property type="match status" value="3"/>
</dbReference>
<accession>A0A852SUJ4</accession>
<evidence type="ECO:0000256" key="3">
    <source>
        <dbReference type="ARBA" id="ARBA00022553"/>
    </source>
</evidence>
<dbReference type="Gene3D" id="3.40.120.10">
    <property type="entry name" value="Alpha-D-Glucose-1,6-Bisphosphate, subunit A, domain 3"/>
    <property type="match status" value="3"/>
</dbReference>
<dbReference type="GO" id="GO:0005975">
    <property type="term" value="P:carbohydrate metabolic process"/>
    <property type="evidence" value="ECO:0007669"/>
    <property type="project" value="InterPro"/>
</dbReference>
<dbReference type="PRINTS" id="PR00509">
    <property type="entry name" value="PGMPMM"/>
</dbReference>
<evidence type="ECO:0000256" key="8">
    <source>
        <dbReference type="SAM" id="MobiDB-lite"/>
    </source>
</evidence>